<evidence type="ECO:0000256" key="1">
    <source>
        <dbReference type="ARBA" id="ARBA00004167"/>
    </source>
</evidence>
<keyword evidence="5 6" id="KW-0472">Membrane</keyword>
<reference evidence="7 8" key="1">
    <citation type="submission" date="2018-06" db="EMBL/GenBank/DDBJ databases">
        <title>The genome of Pseudomonas putida NX-1, a lignin degrader.</title>
        <authorList>
            <person name="Xu Z."/>
        </authorList>
    </citation>
    <scope>NUCLEOTIDE SEQUENCE [LARGE SCALE GENOMIC DNA]</scope>
    <source>
        <strain evidence="7 8">NX-1</strain>
    </source>
</reference>
<evidence type="ECO:0000313" key="8">
    <source>
        <dbReference type="Proteomes" id="UP000251617"/>
    </source>
</evidence>
<name>A0AAD0PGW9_PSEPU</name>
<dbReference type="Gene3D" id="3.55.40.10">
    <property type="entry name" value="minor pseudopilin epsh domain"/>
    <property type="match status" value="1"/>
</dbReference>
<feature type="transmembrane region" description="Helical" evidence="6">
    <location>
        <begin position="12"/>
        <end position="34"/>
    </location>
</feature>
<dbReference type="SUPFAM" id="SSF54523">
    <property type="entry name" value="Pili subunits"/>
    <property type="match status" value="1"/>
</dbReference>
<keyword evidence="2" id="KW-0488">Methylation</keyword>
<evidence type="ECO:0000256" key="4">
    <source>
        <dbReference type="ARBA" id="ARBA00022989"/>
    </source>
</evidence>
<dbReference type="GO" id="GO:0015628">
    <property type="term" value="P:protein secretion by the type II secretion system"/>
    <property type="evidence" value="ECO:0007669"/>
    <property type="project" value="InterPro"/>
</dbReference>
<gene>
    <name evidence="7" type="ORF">C1S65_25180</name>
</gene>
<dbReference type="GO" id="GO:0015627">
    <property type="term" value="C:type II protein secretion system complex"/>
    <property type="evidence" value="ECO:0007669"/>
    <property type="project" value="InterPro"/>
</dbReference>
<dbReference type="AlphaFoldDB" id="A0AAD0PGW9"/>
<dbReference type="PRINTS" id="PR00885">
    <property type="entry name" value="BCTERIALGSPH"/>
</dbReference>
<evidence type="ECO:0000256" key="6">
    <source>
        <dbReference type="SAM" id="Phobius"/>
    </source>
</evidence>
<protein>
    <submittedName>
        <fullName evidence="7">Type II secretion system protein GspH</fullName>
    </submittedName>
</protein>
<keyword evidence="4 6" id="KW-1133">Transmembrane helix</keyword>
<comment type="subcellular location">
    <subcellularLocation>
        <location evidence="1">Membrane</location>
        <topology evidence="1">Single-pass membrane protein</topology>
    </subcellularLocation>
</comment>
<evidence type="ECO:0000313" key="7">
    <source>
        <dbReference type="EMBL" id="AXA27245.1"/>
    </source>
</evidence>
<dbReference type="PROSITE" id="PS00409">
    <property type="entry name" value="PROKAR_NTER_METHYL"/>
    <property type="match status" value="1"/>
</dbReference>
<sequence length="152" mass="16803">MAPVRRSRGFTLLELLLVMAVLGVVIGMAGFVSMHNPQRLAVQEAQLFLRFFEHARAHALISGQTLGIQVNQDGYRMMRLTQLGWRAGGDLQPSEMNLRLKHTDWSPVVSDGLVQLVLVGDEEHTPFILYFSHAGELLACVASDGINVQFGC</sequence>
<accession>A0AAD0PGW9</accession>
<organism evidence="7 8">
    <name type="scientific">Pseudomonas putida</name>
    <name type="common">Arthrobacter siderocapsulatus</name>
    <dbReference type="NCBI Taxonomy" id="303"/>
    <lineage>
        <taxon>Bacteria</taxon>
        <taxon>Pseudomonadati</taxon>
        <taxon>Pseudomonadota</taxon>
        <taxon>Gammaproteobacteria</taxon>
        <taxon>Pseudomonadales</taxon>
        <taxon>Pseudomonadaceae</taxon>
        <taxon>Pseudomonas</taxon>
    </lineage>
</organism>
<dbReference type="Proteomes" id="UP000251617">
    <property type="component" value="Chromosome"/>
</dbReference>
<dbReference type="EMBL" id="CP030750">
    <property type="protein sequence ID" value="AXA27245.1"/>
    <property type="molecule type" value="Genomic_DNA"/>
</dbReference>
<dbReference type="InterPro" id="IPR045584">
    <property type="entry name" value="Pilin-like"/>
</dbReference>
<evidence type="ECO:0000256" key="3">
    <source>
        <dbReference type="ARBA" id="ARBA00022692"/>
    </source>
</evidence>
<evidence type="ECO:0000256" key="5">
    <source>
        <dbReference type="ARBA" id="ARBA00023136"/>
    </source>
</evidence>
<dbReference type="InterPro" id="IPR002416">
    <property type="entry name" value="T2SS_protein-GspH"/>
</dbReference>
<dbReference type="NCBIfam" id="TIGR02532">
    <property type="entry name" value="IV_pilin_GFxxxE"/>
    <property type="match status" value="1"/>
</dbReference>
<evidence type="ECO:0000256" key="2">
    <source>
        <dbReference type="ARBA" id="ARBA00022481"/>
    </source>
</evidence>
<dbReference type="GO" id="GO:0016020">
    <property type="term" value="C:membrane"/>
    <property type="evidence" value="ECO:0007669"/>
    <property type="project" value="UniProtKB-SubCell"/>
</dbReference>
<keyword evidence="3 6" id="KW-0812">Transmembrane</keyword>
<proteinExistence type="predicted"/>
<dbReference type="Pfam" id="PF07963">
    <property type="entry name" value="N_methyl"/>
    <property type="match status" value="1"/>
</dbReference>
<dbReference type="InterPro" id="IPR012902">
    <property type="entry name" value="N_methyl_site"/>
</dbReference>